<keyword evidence="2" id="KW-0732">Signal</keyword>
<sequence>MKLPAARRFRSAIVACAAALALAITVPHPASAQEGAAAVQDVTLTDVQLPLGATLVKVPKLTASGTRLSKDDLAAIFRADSPEPWQTRLARLDAASLTAPVFLAEQAGPGNLRQSTTYRDIVARDVRAGKIGELTIAGATISSKGDKPAQNGAGTYGAIRASGLDLTALARLAIEPGDGKGPLQTVYGALRVADMAFSSEQGITFKFARFEVTDLGGRQVANGWSKAVDTMAAGYDAAADKRRALLTTADLIEAQSIGRMEIGGVSVSDTSLDTPMLMEIDRLSFAATGPDAGVVVEGLGVASGATRTRLGKLNLAGASLGPFVTELRRIAETPDVPPGPEESRRLAVALGTLTLSDLTVDLPPEPPVQKRGAVDTPRQKQAQNSGTPARARVAEARPPDAKAGDPLVAIPVKSNRIALRQGVFGMGPAADGAPASTRLALTGLEVPASLASGLPLVGVLPAYGYGDLTFDLTADAVWDDAARTVALRDVTVSGKDIGTVKLAALFGGIGPELFSGSVPAQTMLMFAGNARSLDLTIENSGLFERFLAAQAKELSLKPDELRKEYVTASVLGVPVILGNGPAAKNIGAAMGQFVMNPGKLTLRAKAKEPAGIGFVELGTARSPGAVLDQLDVEAKAN</sequence>
<feature type="compositionally biased region" description="Basic and acidic residues" evidence="1">
    <location>
        <begin position="392"/>
        <end position="403"/>
    </location>
</feature>
<evidence type="ECO:0008006" key="5">
    <source>
        <dbReference type="Google" id="ProtNLM"/>
    </source>
</evidence>
<name>A0ABU0HJ28_9HYPH</name>
<proteinExistence type="predicted"/>
<feature type="region of interest" description="Disordered" evidence="1">
    <location>
        <begin position="358"/>
        <end position="406"/>
    </location>
</feature>
<protein>
    <recommendedName>
        <fullName evidence="5">AsmA-like C-terminal domain-containing protein</fullName>
    </recommendedName>
</protein>
<dbReference type="Proteomes" id="UP001236369">
    <property type="component" value="Unassembled WGS sequence"/>
</dbReference>
<evidence type="ECO:0000256" key="2">
    <source>
        <dbReference type="SAM" id="SignalP"/>
    </source>
</evidence>
<comment type="caution">
    <text evidence="3">The sequence shown here is derived from an EMBL/GenBank/DDBJ whole genome shotgun (WGS) entry which is preliminary data.</text>
</comment>
<feature type="signal peptide" evidence="2">
    <location>
        <begin position="1"/>
        <end position="32"/>
    </location>
</feature>
<dbReference type="EMBL" id="JAUSVV010000003">
    <property type="protein sequence ID" value="MDQ0442328.1"/>
    <property type="molecule type" value="Genomic_DNA"/>
</dbReference>
<reference evidence="3 4" key="1">
    <citation type="submission" date="2023-07" db="EMBL/GenBank/DDBJ databases">
        <title>Genomic Encyclopedia of Type Strains, Phase IV (KMG-IV): sequencing the most valuable type-strain genomes for metagenomic binning, comparative biology and taxonomic classification.</title>
        <authorList>
            <person name="Goeker M."/>
        </authorList>
    </citation>
    <scope>NUCLEOTIDE SEQUENCE [LARGE SCALE GENOMIC DNA]</scope>
    <source>
        <strain evidence="3 4">DSM 19562</strain>
    </source>
</reference>
<gene>
    <name evidence="3" type="ORF">QO016_001822</name>
</gene>
<feature type="chain" id="PRO_5045881428" description="AsmA-like C-terminal domain-containing protein" evidence="2">
    <location>
        <begin position="33"/>
        <end position="637"/>
    </location>
</feature>
<evidence type="ECO:0000313" key="4">
    <source>
        <dbReference type="Proteomes" id="UP001236369"/>
    </source>
</evidence>
<evidence type="ECO:0000256" key="1">
    <source>
        <dbReference type="SAM" id="MobiDB-lite"/>
    </source>
</evidence>
<dbReference type="RefSeq" id="WP_238248115.1">
    <property type="nucleotide sequence ID" value="NZ_BPQX01000015.1"/>
</dbReference>
<keyword evidence="4" id="KW-1185">Reference proteome</keyword>
<accession>A0ABU0HJ28</accession>
<organism evidence="3 4">
    <name type="scientific">Methylobacterium persicinum</name>
    <dbReference type="NCBI Taxonomy" id="374426"/>
    <lineage>
        <taxon>Bacteria</taxon>
        <taxon>Pseudomonadati</taxon>
        <taxon>Pseudomonadota</taxon>
        <taxon>Alphaproteobacteria</taxon>
        <taxon>Hyphomicrobiales</taxon>
        <taxon>Methylobacteriaceae</taxon>
        <taxon>Methylobacterium</taxon>
    </lineage>
</organism>
<evidence type="ECO:0000313" key="3">
    <source>
        <dbReference type="EMBL" id="MDQ0442328.1"/>
    </source>
</evidence>